<dbReference type="Gene3D" id="1.50.10.10">
    <property type="match status" value="1"/>
</dbReference>
<evidence type="ECO:0000256" key="1">
    <source>
        <dbReference type="ARBA" id="ARBA00010833"/>
    </source>
</evidence>
<sequence>MEHLRGTHDLKQLPLWGPYTKKYIGISHIADSERGFRFDLSVFPGFYRRKVDVPNVMWESGYHPWEAAPDLSWYTHRHELEWKDQVYTDISYAELSANARLIRCEFVNRTQASQNVVLHYMASMHFPQVRGHGEQLRTVRPELPKERALWRDALDYDSLAFATHRPNDNLVYDGFIRGEERGQNLVGGSSLRFGQEAGDRVAYTITLAEPMKQAALLLRYRMKDGQRLRLQINGAFDASMELNGTDEPDECYVDVGTLPAGRHEVVFTTAESSSSTSDCAVSAELDGFILTERDLLGKVRFVHETTEAHPQRFPGPVPNSLLLKYEGIEAYYGLLWACDDYEVREFHCDELDRFMRHNVHHHVHSVFKGEGDGHFTNVYLRPIPLAPQSSKTLYGMVCCGTKDEVMGQILSYKPDAEQFETFFSSVKRKSKSKPFNPSGEPYRFSQQLMEATLATNVVYPVYTKQSYIRHNTPGRWWDSLYTWDSGFIGIGLAELDIERAVECLNAYVTEPGDPHAAFIHHGSMVPVQHYLFLELWNKTQSREFLDYYYPRLRQYYQFYAGKMGSSTTGIFSSHLLKTWDYFYNSGGWDDYPPQVEVHRSRLTAKAAPISNTCHAIRIAKILKMAAAAIGGLEEDIYEYDSDIGRFGKAVQAYAWDEESGYFGYVLHDEQGSPKGLLRHESGQNYNMGLDGAYPLIAGICTPEQEKRLVGYISDGERLWSPIGLSTVDQSAAYFKKDGYWNGAVWMPHQWIYWKMLLALGFSEPAHRIARTGLKLWQRETGETYNCYEHFIVQSGRGAGWHHFGGLSAPVLSWFASYYRPGTLTCGYDVWLKKTDFNYDNTELSADLSYFGEEGRDHTVLVCMKAGPLYRVSWNEQPVGFSTDGDGLLDIRLPGESSGRLTVTLV</sequence>
<proteinExistence type="inferred from homology"/>
<evidence type="ECO:0000256" key="3">
    <source>
        <dbReference type="ARBA" id="ARBA00023295"/>
    </source>
</evidence>
<keyword evidence="6" id="KW-1185">Reference proteome</keyword>
<evidence type="ECO:0000256" key="2">
    <source>
        <dbReference type="ARBA" id="ARBA00022801"/>
    </source>
</evidence>
<protein>
    <recommendedName>
        <fullName evidence="4">Mannosylglycerate hydrolase MGH1-like glycoside hydrolase domain-containing protein</fullName>
    </recommendedName>
</protein>
<gene>
    <name evidence="5" type="ORF">J2Z65_002517</name>
</gene>
<accession>A0ABS4HXB0</accession>
<keyword evidence="2" id="KW-0378">Hydrolase</keyword>
<dbReference type="InterPro" id="IPR054491">
    <property type="entry name" value="MGH1-like_GH"/>
</dbReference>
<dbReference type="Proteomes" id="UP001519344">
    <property type="component" value="Unassembled WGS sequence"/>
</dbReference>
<evidence type="ECO:0000313" key="5">
    <source>
        <dbReference type="EMBL" id="MBP1963301.1"/>
    </source>
</evidence>
<evidence type="ECO:0000313" key="6">
    <source>
        <dbReference type="Proteomes" id="UP001519344"/>
    </source>
</evidence>
<dbReference type="EMBL" id="JAGGKV010000005">
    <property type="protein sequence ID" value="MBP1963301.1"/>
    <property type="molecule type" value="Genomic_DNA"/>
</dbReference>
<dbReference type="InterPro" id="IPR008928">
    <property type="entry name" value="6-hairpin_glycosidase_sf"/>
</dbReference>
<organism evidence="5 6">
    <name type="scientific">Paenibacillus aceris</name>
    <dbReference type="NCBI Taxonomy" id="869555"/>
    <lineage>
        <taxon>Bacteria</taxon>
        <taxon>Bacillati</taxon>
        <taxon>Bacillota</taxon>
        <taxon>Bacilli</taxon>
        <taxon>Bacillales</taxon>
        <taxon>Paenibacillaceae</taxon>
        <taxon>Paenibacillus</taxon>
    </lineage>
</organism>
<keyword evidence="3" id="KW-0326">Glycosidase</keyword>
<evidence type="ECO:0000259" key="4">
    <source>
        <dbReference type="Pfam" id="PF22422"/>
    </source>
</evidence>
<dbReference type="PANTHER" id="PTHR10412">
    <property type="entry name" value="MANNOSYL-OLIGOSACCHARIDE GLUCOSIDASE"/>
    <property type="match status" value="1"/>
</dbReference>
<dbReference type="RefSeq" id="WP_167058936.1">
    <property type="nucleotide sequence ID" value="NZ_JAAOZR010000019.1"/>
</dbReference>
<comment type="similarity">
    <text evidence="1">Belongs to the glycosyl hydrolase 63 family.</text>
</comment>
<dbReference type="Pfam" id="PF22422">
    <property type="entry name" value="MGH1-like_GH"/>
    <property type="match status" value="1"/>
</dbReference>
<reference evidence="5 6" key="1">
    <citation type="submission" date="2021-03" db="EMBL/GenBank/DDBJ databases">
        <title>Genomic Encyclopedia of Type Strains, Phase IV (KMG-IV): sequencing the most valuable type-strain genomes for metagenomic binning, comparative biology and taxonomic classification.</title>
        <authorList>
            <person name="Goeker M."/>
        </authorList>
    </citation>
    <scope>NUCLEOTIDE SEQUENCE [LARGE SCALE GENOMIC DNA]</scope>
    <source>
        <strain evidence="5 6">DSM 24950</strain>
    </source>
</reference>
<dbReference type="InterPro" id="IPR004888">
    <property type="entry name" value="Glycoside_hydrolase_63"/>
</dbReference>
<name>A0ABS4HXB0_9BACL</name>
<dbReference type="InterPro" id="IPR012341">
    <property type="entry name" value="6hp_glycosidase-like_sf"/>
</dbReference>
<dbReference type="PANTHER" id="PTHR10412:SF11">
    <property type="entry name" value="MANNOSYL-OLIGOSACCHARIDE GLUCOSIDASE"/>
    <property type="match status" value="1"/>
</dbReference>
<comment type="caution">
    <text evidence="5">The sequence shown here is derived from an EMBL/GenBank/DDBJ whole genome shotgun (WGS) entry which is preliminary data.</text>
</comment>
<feature type="domain" description="Mannosylglycerate hydrolase MGH1-like glycoside hydrolase" evidence="4">
    <location>
        <begin position="482"/>
        <end position="803"/>
    </location>
</feature>
<dbReference type="SUPFAM" id="SSF48208">
    <property type="entry name" value="Six-hairpin glycosidases"/>
    <property type="match status" value="1"/>
</dbReference>